<sequence>MTVPVPTNIPEYFKLWSADPQGSLNLSASVREGDEIGEGSTFVGADVLGALISSASCYKRFRAAGLVSGLHSPFSEDLLNFYFQDIPPSRYLTYNPFTVTSAFSEDLLKFYFQDIPPSRVSQAVKLHQRTTHRISADSVSGYLRDVAESGVRRQPWQSSLSSHCLYAQDASTHYGLTRSLHFAFGRRKPCGGTFVAFACRENFGSVGMQGQGKRRSLSKPADQRHRPERFHMQKSEGGPAGNRTRFAAHAHKCVSRGGAPPARTQRWPLEGVEQERRMYTEHRLFTPIGRALKSAHFTVNSLYKFKLTLRRNGVAVDRLMWPHPFYGWLARIFWGRISCLIGYCVLEKVPYWLARRSGADRRPDVLLAIDAILLVMREHCNWPSQYRDMHSRKAELHANYIFDARTYPSSVVFAFQWPHYKKTPSYIGYFVYVCGPIYCTAEAVSALPFARYFGKHGSCPGLTFVGVIRQAAHLRQKSYSQHIYFLRNAYTQGPATTKQMHPSDLSELIGSPELLPDWSWLNFNSRGQTGWTTPSASDVINPMRKFFLCTEKRKPAERPALHASEPIARNHLANPITARCGATTNEHITEAPVCRVLRSVDSLRELTERSNWLDRRMAGALQCLTRKTPQPLREAMSAAVNSSQIHLRTQSGPRTPRERASMSRLSVRVVISAAILAGRSPPIKANRVQSPAGSPDFRKWESCRTMPLVGGFSRGLPIPPPLHSGAAPQSLQSPSSALKTSLLRAVQISSLHSSSILVRGHWSDGALIFLEKISGLRVLQNTRVQIHFRDWMIFNCHSLRPRITYTQCRGYLILIGPVSQKERDFTSRQQPKQKQRWLEHIQYCEVEPDANLHIDQLRGVWTCASNVNKLGSDTGDINTHGQRLIAPTRKACSVSVVVLYCANQIGRNTFSSCRLDSGYWFLLRAPSVYSTEQTPAYLATLHLTPPRRRRTLRGDQPKMTYKLGNAIDGGNYENPRWRRLIRLKYSATGRRGNCHHAGTRSPDSSRGDYVAARPRSRSEGAIRATLTRTPSASSLLRARRAVFPSTRSGVAATADWSSTGCPVSARGPRGSGGYRPAHPGGRVLMPRHITARGPPLCADGRLPLSAVAAGCAALLHWHLLYFNLKGAACLELFSAFEAERRESCRKGYTGMRYKSDIAATRKALTWRAHSSTQFECRVLELRRSVLEIQASQRNYQTCVQCADPRKEHTLQTRPAVYRLFTEHAERLEHCTPVQILTLSGDVARDARGNVTFIAPALLSLNSGGGGGGDCDGCWRNAVTEVRAPRGDSPGCETDVPATRPPRSLYYTSEINLVGLRRELELLEKTNTTGLRHSLCVMAPENSSISGIVRHSRQSGANRPRDRTRTHGLKASTLTVAPPGIESGLVVAGRRGQPPCPTPPPPFFYSHSCFAWVMDERRLTWKCSMLLQADVGAA</sequence>
<keyword evidence="3" id="KW-1185">Reference proteome</keyword>
<dbReference type="Proteomes" id="UP001159363">
    <property type="component" value="Chromosome 12"/>
</dbReference>
<evidence type="ECO:0000313" key="2">
    <source>
        <dbReference type="EMBL" id="KAJ8870458.1"/>
    </source>
</evidence>
<protein>
    <submittedName>
        <fullName evidence="2">Uncharacterized protein</fullName>
    </submittedName>
</protein>
<name>A0ABQ9GDH8_9NEOP</name>
<feature type="region of interest" description="Disordered" evidence="1">
    <location>
        <begin position="641"/>
        <end position="661"/>
    </location>
</feature>
<organism evidence="2 3">
    <name type="scientific">Dryococelus australis</name>
    <dbReference type="NCBI Taxonomy" id="614101"/>
    <lineage>
        <taxon>Eukaryota</taxon>
        <taxon>Metazoa</taxon>
        <taxon>Ecdysozoa</taxon>
        <taxon>Arthropoda</taxon>
        <taxon>Hexapoda</taxon>
        <taxon>Insecta</taxon>
        <taxon>Pterygota</taxon>
        <taxon>Neoptera</taxon>
        <taxon>Polyneoptera</taxon>
        <taxon>Phasmatodea</taxon>
        <taxon>Verophasmatodea</taxon>
        <taxon>Anareolatae</taxon>
        <taxon>Phasmatidae</taxon>
        <taxon>Eurycanthinae</taxon>
        <taxon>Dryococelus</taxon>
    </lineage>
</organism>
<gene>
    <name evidence="2" type="ORF">PR048_029480</name>
</gene>
<feature type="compositionally biased region" description="Polar residues" evidence="1">
    <location>
        <begin position="641"/>
        <end position="653"/>
    </location>
</feature>
<dbReference type="EMBL" id="JARBHB010000013">
    <property type="protein sequence ID" value="KAJ8870458.1"/>
    <property type="molecule type" value="Genomic_DNA"/>
</dbReference>
<feature type="region of interest" description="Disordered" evidence="1">
    <location>
        <begin position="991"/>
        <end position="1016"/>
    </location>
</feature>
<feature type="region of interest" description="Disordered" evidence="1">
    <location>
        <begin position="1061"/>
        <end position="1081"/>
    </location>
</feature>
<reference evidence="2 3" key="1">
    <citation type="submission" date="2023-02" db="EMBL/GenBank/DDBJ databases">
        <title>LHISI_Scaffold_Assembly.</title>
        <authorList>
            <person name="Stuart O.P."/>
            <person name="Cleave R."/>
            <person name="Magrath M.J.L."/>
            <person name="Mikheyev A.S."/>
        </authorList>
    </citation>
    <scope>NUCLEOTIDE SEQUENCE [LARGE SCALE GENOMIC DNA]</scope>
    <source>
        <strain evidence="2">Daus_M_001</strain>
        <tissue evidence="2">Leg muscle</tissue>
    </source>
</reference>
<evidence type="ECO:0000313" key="3">
    <source>
        <dbReference type="Proteomes" id="UP001159363"/>
    </source>
</evidence>
<evidence type="ECO:0000256" key="1">
    <source>
        <dbReference type="SAM" id="MobiDB-lite"/>
    </source>
</evidence>
<comment type="caution">
    <text evidence="2">The sequence shown here is derived from an EMBL/GenBank/DDBJ whole genome shotgun (WGS) entry which is preliminary data.</text>
</comment>
<feature type="compositionally biased region" description="Basic and acidic residues" evidence="1">
    <location>
        <begin position="221"/>
        <end position="234"/>
    </location>
</feature>
<accession>A0ABQ9GDH8</accession>
<feature type="region of interest" description="Disordered" evidence="1">
    <location>
        <begin position="207"/>
        <end position="243"/>
    </location>
</feature>
<proteinExistence type="predicted"/>
<feature type="region of interest" description="Disordered" evidence="1">
    <location>
        <begin position="1350"/>
        <end position="1369"/>
    </location>
</feature>